<name>A0A4Q9VIM5_9HYPH</name>
<reference evidence="4 5" key="1">
    <citation type="submission" date="2019-02" db="EMBL/GenBank/DDBJ databases">
        <title>Siculibacillus lacustris gen. nov., sp. nov., a new rosette-forming bacterium isolated from a freshwater crater lake (Lake St. Ana, Romania).</title>
        <authorList>
            <person name="Felfoldi T."/>
            <person name="Marton Z."/>
            <person name="Szabo A."/>
            <person name="Mentes A."/>
            <person name="Boka K."/>
            <person name="Marialigeti K."/>
            <person name="Mathe I."/>
            <person name="Koncz M."/>
            <person name="Schumann P."/>
            <person name="Toth E."/>
        </authorList>
    </citation>
    <scope>NUCLEOTIDE SEQUENCE [LARGE SCALE GENOMIC DNA]</scope>
    <source>
        <strain evidence="4 5">SA-279</strain>
    </source>
</reference>
<dbReference type="InterPro" id="IPR023616">
    <property type="entry name" value="Cyt_c_oxase-like_su1_dom"/>
</dbReference>
<evidence type="ECO:0000313" key="4">
    <source>
        <dbReference type="EMBL" id="TBW34852.1"/>
    </source>
</evidence>
<accession>A0A4Q9VIM5</accession>
<dbReference type="OrthoDB" id="9764568at2"/>
<feature type="transmembrane region" description="Helical" evidence="2">
    <location>
        <begin position="82"/>
        <end position="99"/>
    </location>
</feature>
<keyword evidence="1" id="KW-0813">Transport</keyword>
<feature type="transmembrane region" description="Helical" evidence="2">
    <location>
        <begin position="477"/>
        <end position="500"/>
    </location>
</feature>
<feature type="transmembrane region" description="Helical" evidence="2">
    <location>
        <begin position="111"/>
        <end position="138"/>
    </location>
</feature>
<dbReference type="RefSeq" id="WP_131310878.1">
    <property type="nucleotide sequence ID" value="NZ_SJFN01000030.1"/>
</dbReference>
<keyword evidence="2" id="KW-1133">Transmembrane helix</keyword>
<protein>
    <recommendedName>
        <fullName evidence="3">Cytochrome oxidase subunit I profile domain-containing protein</fullName>
    </recommendedName>
</protein>
<keyword evidence="2" id="KW-0812">Transmembrane</keyword>
<feature type="transmembrane region" description="Helical" evidence="2">
    <location>
        <begin position="303"/>
        <end position="324"/>
    </location>
</feature>
<keyword evidence="1" id="KW-0249">Electron transport</keyword>
<organism evidence="4 5">
    <name type="scientific">Siculibacillus lacustris</name>
    <dbReference type="NCBI Taxonomy" id="1549641"/>
    <lineage>
        <taxon>Bacteria</taxon>
        <taxon>Pseudomonadati</taxon>
        <taxon>Pseudomonadota</taxon>
        <taxon>Alphaproteobacteria</taxon>
        <taxon>Hyphomicrobiales</taxon>
        <taxon>Ancalomicrobiaceae</taxon>
        <taxon>Siculibacillus</taxon>
    </lineage>
</organism>
<dbReference type="InterPro" id="IPR036927">
    <property type="entry name" value="Cyt_c_oxase-like_su1_sf"/>
</dbReference>
<feature type="transmembrane region" description="Helical" evidence="2">
    <location>
        <begin position="190"/>
        <end position="214"/>
    </location>
</feature>
<dbReference type="GO" id="GO:0016020">
    <property type="term" value="C:membrane"/>
    <property type="evidence" value="ECO:0007669"/>
    <property type="project" value="InterPro"/>
</dbReference>
<gene>
    <name evidence="4" type="ORF">EYW49_17280</name>
</gene>
<feature type="transmembrane region" description="Helical" evidence="2">
    <location>
        <begin position="395"/>
        <end position="417"/>
    </location>
</feature>
<evidence type="ECO:0000256" key="1">
    <source>
        <dbReference type="ARBA" id="ARBA00022660"/>
    </source>
</evidence>
<evidence type="ECO:0000313" key="5">
    <source>
        <dbReference type="Proteomes" id="UP000292781"/>
    </source>
</evidence>
<feature type="transmembrane region" description="Helical" evidence="2">
    <location>
        <begin position="521"/>
        <end position="546"/>
    </location>
</feature>
<dbReference type="AlphaFoldDB" id="A0A4Q9VIM5"/>
<keyword evidence="2" id="KW-0472">Membrane</keyword>
<dbReference type="GO" id="GO:0004129">
    <property type="term" value="F:cytochrome-c oxidase activity"/>
    <property type="evidence" value="ECO:0007669"/>
    <property type="project" value="InterPro"/>
</dbReference>
<sequence length="566" mass="58858">MTDIAFSFDEADSTAAVRPSLRLAGLPWIDRRLTLVFVALSLVPLALGLGFGLAVVLARGGFLGFEPETAYRLLTLHGTSAFFWWLYLAQVALMIALAAGERREGLAARPLVVAAAVVLVAGLALSEGTAVMLTPLLYDANPDLGRDDPAAVAGMAGGHLLLALGLALASVAAIVTVLRARERETGAMTAMGFGVLAWAGFLIVSGIASINAFLPNLLWAIGRGGFPAHAATEWHILFHNLHYLPLMAMVLTWYALTLETTGTRSAFGASFSKVVFASYLVFVPPTSLYHMFLEPGLSEGVRVAGTLLSLFVSVPTLIAFLVIVSSLELSTRARGAPAGLFGWIGRLPWRSPAFAGMGVAVVATLLGLVFAFVLIQEKFAPLISDTFFVPGYFHFFAVGAVSETFLAGFLVLIPALGGGRVWRPGLMAALPWGVLGGLLIFGAFGIAAGLEGVPRRTFDVAYDGAAPVAWAGLMRGVAIGGAIFGSALVLQVFGVVATLCGVGRGTVAPRRADPAPSEADVVGPAVAWTGPLAVIVLVVAMSGATIGAFELMRSLPIVAVGGHSGH</sequence>
<feature type="transmembrane region" description="Helical" evidence="2">
    <location>
        <begin position="35"/>
        <end position="62"/>
    </location>
</feature>
<evidence type="ECO:0000256" key="2">
    <source>
        <dbReference type="SAM" id="Phobius"/>
    </source>
</evidence>
<evidence type="ECO:0000259" key="3">
    <source>
        <dbReference type="PROSITE" id="PS50855"/>
    </source>
</evidence>
<feature type="transmembrane region" description="Helical" evidence="2">
    <location>
        <begin position="429"/>
        <end position="450"/>
    </location>
</feature>
<comment type="caution">
    <text evidence="4">The sequence shown here is derived from an EMBL/GenBank/DDBJ whole genome shotgun (WGS) entry which is preliminary data.</text>
</comment>
<dbReference type="InterPro" id="IPR000883">
    <property type="entry name" value="Cyt_C_Oxase_1"/>
</dbReference>
<feature type="transmembrane region" description="Helical" evidence="2">
    <location>
        <begin position="158"/>
        <end position="178"/>
    </location>
</feature>
<dbReference type="SUPFAM" id="SSF81442">
    <property type="entry name" value="Cytochrome c oxidase subunit I-like"/>
    <property type="match status" value="1"/>
</dbReference>
<proteinExistence type="predicted"/>
<feature type="domain" description="Cytochrome oxidase subunit I profile" evidence="3">
    <location>
        <begin position="35"/>
        <end position="499"/>
    </location>
</feature>
<dbReference type="GO" id="GO:0009060">
    <property type="term" value="P:aerobic respiration"/>
    <property type="evidence" value="ECO:0007669"/>
    <property type="project" value="InterPro"/>
</dbReference>
<feature type="transmembrane region" description="Helical" evidence="2">
    <location>
        <begin position="266"/>
        <end position="283"/>
    </location>
</feature>
<dbReference type="Pfam" id="PF00115">
    <property type="entry name" value="COX1"/>
    <property type="match status" value="1"/>
</dbReference>
<dbReference type="PROSITE" id="PS50855">
    <property type="entry name" value="COX1"/>
    <property type="match status" value="1"/>
</dbReference>
<dbReference type="GO" id="GO:0020037">
    <property type="term" value="F:heme binding"/>
    <property type="evidence" value="ECO:0007669"/>
    <property type="project" value="InterPro"/>
</dbReference>
<dbReference type="Gene3D" id="1.20.210.10">
    <property type="entry name" value="Cytochrome c oxidase-like, subunit I domain"/>
    <property type="match status" value="1"/>
</dbReference>
<keyword evidence="5" id="KW-1185">Reference proteome</keyword>
<feature type="transmembrane region" description="Helical" evidence="2">
    <location>
        <begin position="353"/>
        <end position="375"/>
    </location>
</feature>
<feature type="transmembrane region" description="Helical" evidence="2">
    <location>
        <begin position="234"/>
        <end position="254"/>
    </location>
</feature>
<keyword evidence="1" id="KW-0679">Respiratory chain</keyword>
<dbReference type="EMBL" id="SJFN01000030">
    <property type="protein sequence ID" value="TBW34852.1"/>
    <property type="molecule type" value="Genomic_DNA"/>
</dbReference>
<dbReference type="Proteomes" id="UP000292781">
    <property type="component" value="Unassembled WGS sequence"/>
</dbReference>